<comment type="subcellular location">
    <subcellularLocation>
        <location evidence="1 8">Cell membrane</location>
        <topology evidence="1 8">Multi-pass membrane protein</topology>
    </subcellularLocation>
</comment>
<name>A0A233W117_FINMA</name>
<feature type="transmembrane region" description="Helical" evidence="8">
    <location>
        <begin position="262"/>
        <end position="282"/>
    </location>
</feature>
<dbReference type="Gene3D" id="1.10.3720.10">
    <property type="entry name" value="MetI-like"/>
    <property type="match status" value="1"/>
</dbReference>
<dbReference type="GO" id="GO:0035435">
    <property type="term" value="P:phosphate ion transmembrane transport"/>
    <property type="evidence" value="ECO:0007669"/>
    <property type="project" value="InterPro"/>
</dbReference>
<evidence type="ECO:0000256" key="1">
    <source>
        <dbReference type="ARBA" id="ARBA00004651"/>
    </source>
</evidence>
<dbReference type="CDD" id="cd06261">
    <property type="entry name" value="TM_PBP2"/>
    <property type="match status" value="1"/>
</dbReference>
<evidence type="ECO:0000256" key="2">
    <source>
        <dbReference type="ARBA" id="ARBA00007069"/>
    </source>
</evidence>
<evidence type="ECO:0000256" key="5">
    <source>
        <dbReference type="ARBA" id="ARBA00022692"/>
    </source>
</evidence>
<evidence type="ECO:0000313" key="9">
    <source>
        <dbReference type="EMBL" id="OXZ38341.1"/>
    </source>
</evidence>
<feature type="transmembrane region" description="Helical" evidence="8">
    <location>
        <begin position="196"/>
        <end position="217"/>
    </location>
</feature>
<keyword evidence="6 8" id="KW-1133">Transmembrane helix</keyword>
<evidence type="ECO:0000256" key="3">
    <source>
        <dbReference type="ARBA" id="ARBA00022448"/>
    </source>
</evidence>
<dbReference type="InterPro" id="IPR000515">
    <property type="entry name" value="MetI-like"/>
</dbReference>
<accession>A0A233W117</accession>
<evidence type="ECO:0000256" key="6">
    <source>
        <dbReference type="ARBA" id="ARBA00022989"/>
    </source>
</evidence>
<gene>
    <name evidence="9" type="ORF">B9N56_02805</name>
</gene>
<feature type="transmembrane region" description="Helical" evidence="8">
    <location>
        <begin position="28"/>
        <end position="50"/>
    </location>
</feature>
<evidence type="ECO:0000256" key="4">
    <source>
        <dbReference type="ARBA" id="ARBA00022475"/>
    </source>
</evidence>
<dbReference type="AlphaFoldDB" id="A0A233W117"/>
<feature type="transmembrane region" description="Helical" evidence="8">
    <location>
        <begin position="146"/>
        <end position="164"/>
    </location>
</feature>
<evidence type="ECO:0000256" key="7">
    <source>
        <dbReference type="ARBA" id="ARBA00023136"/>
    </source>
</evidence>
<dbReference type="Pfam" id="PF00528">
    <property type="entry name" value="BPD_transp_1"/>
    <property type="match status" value="1"/>
</dbReference>
<feature type="transmembrane region" description="Helical" evidence="8">
    <location>
        <begin position="122"/>
        <end position="140"/>
    </location>
</feature>
<dbReference type="RefSeq" id="WP_002838107.1">
    <property type="nucleotide sequence ID" value="NZ_NDYH01000016.1"/>
</dbReference>
<comment type="caution">
    <text evidence="9">The sequence shown here is derived from an EMBL/GenBank/DDBJ whole genome shotgun (WGS) entry which is preliminary data.</text>
</comment>
<sequence length="291" mass="31974">MENNSIDISTNSLKNLRKNKTKSRIIKGFIYLMAFITLAVLFYLIIYMLVNGIPHLKPSMFSNHYTSKNVSMMPSIKTTIILVLLTLLIASPIGIFTAIYLSEYSKKNSKVVTLIRLATETLSGIPSIVYGLFGMLLFVMRLKFRYSLISGVLTMFIMVLPLIIRASEQALLSIDDELRAGSYALGAGKLYTIRKVLLPVAMPGIMAGIILSIGRVVGETAALMFTLGTDPRVPTSLMQSGRSLALHMYVLSSEGFHVEESYATGVVLVILVLIINIVSNLIGKKLTKGSK</sequence>
<dbReference type="Proteomes" id="UP000215361">
    <property type="component" value="Unassembled WGS sequence"/>
</dbReference>
<dbReference type="InterPro" id="IPR035906">
    <property type="entry name" value="MetI-like_sf"/>
</dbReference>
<proteinExistence type="inferred from homology"/>
<keyword evidence="5 8" id="KW-0812">Transmembrane</keyword>
<dbReference type="GO" id="GO:0005315">
    <property type="term" value="F:phosphate transmembrane transporter activity"/>
    <property type="evidence" value="ECO:0007669"/>
    <property type="project" value="InterPro"/>
</dbReference>
<dbReference type="EMBL" id="NDYI01000010">
    <property type="protein sequence ID" value="OXZ38341.1"/>
    <property type="molecule type" value="Genomic_DNA"/>
</dbReference>
<keyword evidence="3" id="KW-0813">Transport</keyword>
<reference evidence="10" key="1">
    <citation type="submission" date="2017-04" db="EMBL/GenBank/DDBJ databases">
        <title>Finegoldia magna isolated from orthopedic joint implant-associated infections.</title>
        <authorList>
            <person name="Bjorklund S."/>
            <person name="Bruggemann H."/>
            <person name="Jensen A."/>
            <person name="Hellmark B."/>
            <person name="Soderquist B."/>
        </authorList>
    </citation>
    <scope>NUCLEOTIDE SEQUENCE [LARGE SCALE GENOMIC DNA]</scope>
    <source>
        <strain evidence="10">08T492</strain>
    </source>
</reference>
<dbReference type="GO" id="GO:0005886">
    <property type="term" value="C:plasma membrane"/>
    <property type="evidence" value="ECO:0007669"/>
    <property type="project" value="UniProtKB-SubCell"/>
</dbReference>
<protein>
    <recommendedName>
        <fullName evidence="8">Phosphate transport system permease protein PstA</fullName>
    </recommendedName>
</protein>
<dbReference type="PANTHER" id="PTHR43470">
    <property type="entry name" value="PHOSPHATE TRANSPORT SYSTEM PERMEASE PROTEIN PSTA-RELATED"/>
    <property type="match status" value="1"/>
</dbReference>
<keyword evidence="7 8" id="KW-0472">Membrane</keyword>
<evidence type="ECO:0000313" key="10">
    <source>
        <dbReference type="Proteomes" id="UP000215361"/>
    </source>
</evidence>
<feature type="transmembrane region" description="Helical" evidence="8">
    <location>
        <begin position="80"/>
        <end position="101"/>
    </location>
</feature>
<dbReference type="SUPFAM" id="SSF161098">
    <property type="entry name" value="MetI-like"/>
    <property type="match status" value="1"/>
</dbReference>
<dbReference type="InterPro" id="IPR005672">
    <property type="entry name" value="Phosphate_PstA"/>
</dbReference>
<keyword evidence="4 8" id="KW-1003">Cell membrane</keyword>
<comment type="similarity">
    <text evidence="2 8">Belongs to the binding-protein-dependent transport system permease family. CysTW subfamily.</text>
</comment>
<dbReference type="PANTHER" id="PTHR43470:SF3">
    <property type="entry name" value="PHOSPHATE TRANSPORT SYSTEM PERMEASE PROTEIN PSTA-RELATED"/>
    <property type="match status" value="1"/>
</dbReference>
<organism evidence="9 10">
    <name type="scientific">Finegoldia magna</name>
    <name type="common">Peptostreptococcus magnus</name>
    <dbReference type="NCBI Taxonomy" id="1260"/>
    <lineage>
        <taxon>Bacteria</taxon>
        <taxon>Bacillati</taxon>
        <taxon>Bacillota</taxon>
        <taxon>Tissierellia</taxon>
        <taxon>Tissierellales</taxon>
        <taxon>Peptoniphilaceae</taxon>
        <taxon>Finegoldia</taxon>
    </lineage>
</organism>
<dbReference type="PROSITE" id="PS50928">
    <property type="entry name" value="ABC_TM1"/>
    <property type="match status" value="1"/>
</dbReference>
<evidence type="ECO:0000256" key="8">
    <source>
        <dbReference type="RuleBase" id="RU363043"/>
    </source>
</evidence>
<dbReference type="NCBIfam" id="TIGR00974">
    <property type="entry name" value="3a0107s02c"/>
    <property type="match status" value="1"/>
</dbReference>